<dbReference type="Proteomes" id="UP001529380">
    <property type="component" value="Unassembled WGS sequence"/>
</dbReference>
<reference evidence="2 3" key="1">
    <citation type="submission" date="2023-06" db="EMBL/GenBank/DDBJ databases">
        <title>Identification and characterization of horizontal gene transfer across gut microbiota members of farm animals based on homology search.</title>
        <authorList>
            <person name="Schwarzerova J."/>
            <person name="Nykrynova M."/>
            <person name="Jureckova K."/>
            <person name="Cejkova D."/>
            <person name="Rychlik I."/>
        </authorList>
    </citation>
    <scope>NUCLEOTIDE SEQUENCE [LARGE SCALE GENOMIC DNA]</scope>
    <source>
        <strain evidence="2 3">ET340</strain>
    </source>
</reference>
<dbReference type="PANTHER" id="PTHR31302:SF25">
    <property type="entry name" value="PHOSPHOESTERASE"/>
    <property type="match status" value="1"/>
</dbReference>
<dbReference type="SUPFAM" id="SSF56300">
    <property type="entry name" value="Metallo-dependent phosphatases"/>
    <property type="match status" value="1"/>
</dbReference>
<dbReference type="InterPro" id="IPR029052">
    <property type="entry name" value="Metallo-depent_PP-like"/>
</dbReference>
<dbReference type="EMBL" id="JAUDCL010000002">
    <property type="protein sequence ID" value="MDM8199929.1"/>
    <property type="molecule type" value="Genomic_DNA"/>
</dbReference>
<proteinExistence type="predicted"/>
<dbReference type="CDD" id="cd07385">
    <property type="entry name" value="MPP_YkuE_C"/>
    <property type="match status" value="1"/>
</dbReference>
<reference evidence="3" key="2">
    <citation type="submission" date="2023-06" db="EMBL/GenBank/DDBJ databases">
        <title>Identification and characterization of horizontal gene transfer across gut microbiota members of farm animals based on homology search.</title>
        <authorList>
            <person name="Zeman M."/>
            <person name="Kubasova T."/>
            <person name="Jahodarova E."/>
            <person name="Nykrynova M."/>
            <person name="Rychlik I."/>
        </authorList>
    </citation>
    <scope>NUCLEOTIDE SEQUENCE [LARGE SCALE GENOMIC DNA]</scope>
    <source>
        <strain evidence="3">ET340</strain>
    </source>
</reference>
<organism evidence="2 3">
    <name type="scientific">Allofournierella massiliensis</name>
    <dbReference type="NCBI Taxonomy" id="1650663"/>
    <lineage>
        <taxon>Bacteria</taxon>
        <taxon>Bacillati</taxon>
        <taxon>Bacillota</taxon>
        <taxon>Clostridia</taxon>
        <taxon>Eubacteriales</taxon>
        <taxon>Oscillospiraceae</taxon>
        <taxon>Allofournierella</taxon>
    </lineage>
</organism>
<protein>
    <submittedName>
        <fullName evidence="2">Metallophosphoesterase</fullName>
    </submittedName>
</protein>
<sequence length="285" mass="32095">MKQKQTKRKRRWIWALFWMVLAALLAEVYARFVEPNLLVVRRFSFPAQGIAADCRVVFFTDTHFGEDKSVDSAKQLAERINRLEPDLVIFGGDLLDNYARDREQLDLELLRQQLNSIQAPGGKYAVWGNHDWGGGAARIYQEFMKSCGFQVLKNESLFLENYRIQLLGYDDYLTGDLEGQLPTFAEGVFPLLIAHEPYTAQLLSDLPERALMLSGHTHGGQIGIPWIARQILPPGSGGLVRGMYALDESAESARVYVSSGIGTTRLPLRLLSPPEIVCIDLQQPE</sequence>
<dbReference type="InterPro" id="IPR004843">
    <property type="entry name" value="Calcineurin-like_PHP"/>
</dbReference>
<dbReference type="RefSeq" id="WP_289598670.1">
    <property type="nucleotide sequence ID" value="NZ_JAUDCL010000002.1"/>
</dbReference>
<reference evidence="2 3" key="3">
    <citation type="submission" date="2023-06" db="EMBL/GenBank/DDBJ databases">
        <authorList>
            <person name="Zeman M."/>
            <person name="Kubasova T."/>
            <person name="Jahodarova E."/>
            <person name="Nykrynova M."/>
            <person name="Rychlik I."/>
        </authorList>
    </citation>
    <scope>NUCLEOTIDE SEQUENCE [LARGE SCALE GENOMIC DNA]</scope>
    <source>
        <strain evidence="2 3">ET340</strain>
    </source>
</reference>
<name>A0ABT7UM27_9FIRM</name>
<dbReference type="Gene3D" id="3.60.21.10">
    <property type="match status" value="1"/>
</dbReference>
<feature type="domain" description="Calcineurin-like phosphoesterase" evidence="1">
    <location>
        <begin position="55"/>
        <end position="162"/>
    </location>
</feature>
<comment type="caution">
    <text evidence="2">The sequence shown here is derived from an EMBL/GenBank/DDBJ whole genome shotgun (WGS) entry which is preliminary data.</text>
</comment>
<dbReference type="InterPro" id="IPR051158">
    <property type="entry name" value="Metallophosphoesterase_sf"/>
</dbReference>
<evidence type="ECO:0000259" key="1">
    <source>
        <dbReference type="Pfam" id="PF00149"/>
    </source>
</evidence>
<keyword evidence="3" id="KW-1185">Reference proteome</keyword>
<dbReference type="PANTHER" id="PTHR31302">
    <property type="entry name" value="TRANSMEMBRANE PROTEIN WITH METALLOPHOSPHOESTERASE DOMAIN-RELATED"/>
    <property type="match status" value="1"/>
</dbReference>
<gene>
    <name evidence="2" type="ORF">QUW08_01230</name>
</gene>
<evidence type="ECO:0000313" key="3">
    <source>
        <dbReference type="Proteomes" id="UP001529380"/>
    </source>
</evidence>
<evidence type="ECO:0000313" key="2">
    <source>
        <dbReference type="EMBL" id="MDM8199929.1"/>
    </source>
</evidence>
<accession>A0ABT7UM27</accession>
<dbReference type="Pfam" id="PF00149">
    <property type="entry name" value="Metallophos"/>
    <property type="match status" value="1"/>
</dbReference>